<organism evidence="2 3">
    <name type="scientific">Paramicrobacterium agarici</name>
    <dbReference type="NCBI Taxonomy" id="630514"/>
    <lineage>
        <taxon>Bacteria</taxon>
        <taxon>Bacillati</taxon>
        <taxon>Actinomycetota</taxon>
        <taxon>Actinomycetes</taxon>
        <taxon>Micrococcales</taxon>
        <taxon>Microbacteriaceae</taxon>
        <taxon>Paramicrobacterium</taxon>
    </lineage>
</organism>
<reference evidence="2 3" key="1">
    <citation type="submission" date="2017-10" db="EMBL/GenBank/DDBJ databases">
        <title>Sequencing the genomes of 1000 actinobacteria strains.</title>
        <authorList>
            <person name="Klenk H.-P."/>
        </authorList>
    </citation>
    <scope>NUCLEOTIDE SEQUENCE [LARGE SCALE GENOMIC DNA]</scope>
    <source>
        <strain evidence="2 3">DSM 21798</strain>
    </source>
</reference>
<dbReference type="AlphaFoldDB" id="A0A2A9E0M3"/>
<feature type="region of interest" description="Disordered" evidence="1">
    <location>
        <begin position="1"/>
        <end position="21"/>
    </location>
</feature>
<dbReference type="InterPro" id="IPR032716">
    <property type="entry name" value="ACC_epsilon"/>
</dbReference>
<feature type="region of interest" description="Disordered" evidence="1">
    <location>
        <begin position="51"/>
        <end position="86"/>
    </location>
</feature>
<accession>A0A2A9E0M3</accession>
<protein>
    <submittedName>
        <fullName evidence="2">Acyl-CoA carboxylase epsilon subunit-like protein</fullName>
    </submittedName>
</protein>
<dbReference type="GO" id="GO:0003989">
    <property type="term" value="F:acetyl-CoA carboxylase activity"/>
    <property type="evidence" value="ECO:0007669"/>
    <property type="project" value="InterPro"/>
</dbReference>
<name>A0A2A9E0M3_9MICO</name>
<keyword evidence="3" id="KW-1185">Reference proteome</keyword>
<evidence type="ECO:0000313" key="3">
    <source>
        <dbReference type="Proteomes" id="UP000221369"/>
    </source>
</evidence>
<dbReference type="RefSeq" id="WP_098408874.1">
    <property type="nucleotide sequence ID" value="NZ_PDJE01000001.1"/>
</dbReference>
<evidence type="ECO:0000256" key="1">
    <source>
        <dbReference type="SAM" id="MobiDB-lite"/>
    </source>
</evidence>
<gene>
    <name evidence="2" type="ORF">ATJ78_2908</name>
</gene>
<dbReference type="GO" id="GO:0004658">
    <property type="term" value="F:propionyl-CoA carboxylase activity"/>
    <property type="evidence" value="ECO:0007669"/>
    <property type="project" value="InterPro"/>
</dbReference>
<proteinExistence type="predicted"/>
<dbReference type="Pfam" id="PF13822">
    <property type="entry name" value="ACC_epsilon"/>
    <property type="match status" value="1"/>
</dbReference>
<dbReference type="EMBL" id="PDJE01000001">
    <property type="protein sequence ID" value="PFG31925.1"/>
    <property type="molecule type" value="Genomic_DNA"/>
</dbReference>
<sequence length="86" mass="9221">MNPGRHAAPVTDGEEAHPENALRIVRGNPTEEEIAAVSAVLASAVAEVRESGLANGEATPSEWSRSQRPMRHPLTPGPGRWRNFTA</sequence>
<dbReference type="Proteomes" id="UP000221369">
    <property type="component" value="Unassembled WGS sequence"/>
</dbReference>
<evidence type="ECO:0000313" key="2">
    <source>
        <dbReference type="EMBL" id="PFG31925.1"/>
    </source>
</evidence>
<comment type="caution">
    <text evidence="2">The sequence shown here is derived from an EMBL/GenBank/DDBJ whole genome shotgun (WGS) entry which is preliminary data.</text>
</comment>